<name>A0A2N9HS62_FAGSY</name>
<reference evidence="2" key="1">
    <citation type="submission" date="2018-02" db="EMBL/GenBank/DDBJ databases">
        <authorList>
            <person name="Cohen D.B."/>
            <person name="Kent A.D."/>
        </authorList>
    </citation>
    <scope>NUCLEOTIDE SEQUENCE</scope>
</reference>
<organism evidence="2">
    <name type="scientific">Fagus sylvatica</name>
    <name type="common">Beechnut</name>
    <dbReference type="NCBI Taxonomy" id="28930"/>
    <lineage>
        <taxon>Eukaryota</taxon>
        <taxon>Viridiplantae</taxon>
        <taxon>Streptophyta</taxon>
        <taxon>Embryophyta</taxon>
        <taxon>Tracheophyta</taxon>
        <taxon>Spermatophyta</taxon>
        <taxon>Magnoliopsida</taxon>
        <taxon>eudicotyledons</taxon>
        <taxon>Gunneridae</taxon>
        <taxon>Pentapetalae</taxon>
        <taxon>rosids</taxon>
        <taxon>fabids</taxon>
        <taxon>Fagales</taxon>
        <taxon>Fagaceae</taxon>
        <taxon>Fagus</taxon>
    </lineage>
</organism>
<dbReference type="Pfam" id="PF07727">
    <property type="entry name" value="RVT_2"/>
    <property type="match status" value="1"/>
</dbReference>
<protein>
    <recommendedName>
        <fullName evidence="1">Reverse transcriptase Ty1/copia-type domain-containing protein</fullName>
    </recommendedName>
</protein>
<accession>A0A2N9HS62</accession>
<sequence>MASNDLKQWLDDLMEELESIKKNNVWELTTLSDMRKSIGYKWVLKKNNNVDSSLDKYKVRLVAEGFAKKSGVALIDKCSPTVKFTSVRIIMFVVVRMNLNLHQLDVKMEFLNGESKEDISMPQPESFQDKGYKGKVYKFERSLYGLKQTSR</sequence>
<evidence type="ECO:0000259" key="1">
    <source>
        <dbReference type="Pfam" id="PF07727"/>
    </source>
</evidence>
<evidence type="ECO:0000313" key="2">
    <source>
        <dbReference type="EMBL" id="SPD16937.1"/>
    </source>
</evidence>
<feature type="domain" description="Reverse transcriptase Ty1/copia-type" evidence="1">
    <location>
        <begin position="23"/>
        <end position="150"/>
    </location>
</feature>
<dbReference type="AlphaFoldDB" id="A0A2N9HS62"/>
<proteinExistence type="predicted"/>
<dbReference type="InterPro" id="IPR013103">
    <property type="entry name" value="RVT_2"/>
</dbReference>
<dbReference type="EMBL" id="OIVN01004365">
    <property type="protein sequence ID" value="SPD16937.1"/>
    <property type="molecule type" value="Genomic_DNA"/>
</dbReference>
<gene>
    <name evidence="2" type="ORF">FSB_LOCUS44819</name>
</gene>